<keyword evidence="4" id="KW-0808">Transferase</keyword>
<comment type="caution">
    <text evidence="4">The sequence shown here is derived from an EMBL/GenBank/DDBJ whole genome shotgun (WGS) entry which is preliminary data.</text>
</comment>
<feature type="transmembrane region" description="Helical" evidence="2">
    <location>
        <begin position="214"/>
        <end position="232"/>
    </location>
</feature>
<feature type="domain" description="Acyltransferase 3" evidence="3">
    <location>
        <begin position="11"/>
        <end position="365"/>
    </location>
</feature>
<keyword evidence="2" id="KW-0812">Transmembrane</keyword>
<feature type="transmembrane region" description="Helical" evidence="2">
    <location>
        <begin position="188"/>
        <end position="208"/>
    </location>
</feature>
<keyword evidence="2" id="KW-0472">Membrane</keyword>
<keyword evidence="2" id="KW-1133">Transmembrane helix</keyword>
<proteinExistence type="predicted"/>
<feature type="region of interest" description="Disordered" evidence="1">
    <location>
        <begin position="387"/>
        <end position="415"/>
    </location>
</feature>
<evidence type="ECO:0000313" key="5">
    <source>
        <dbReference type="Proteomes" id="UP000236318"/>
    </source>
</evidence>
<dbReference type="InterPro" id="IPR050879">
    <property type="entry name" value="Acyltransferase_3"/>
</dbReference>
<name>A0A2K4Y5L4_9MYCO</name>
<dbReference type="AlphaFoldDB" id="A0A2K4Y5L4"/>
<feature type="transmembrane region" description="Helical" evidence="2">
    <location>
        <begin position="50"/>
        <end position="71"/>
    </location>
</feature>
<evidence type="ECO:0000256" key="1">
    <source>
        <dbReference type="SAM" id="MobiDB-lite"/>
    </source>
</evidence>
<feature type="non-terminal residue" evidence="4">
    <location>
        <position position="1"/>
    </location>
</feature>
<reference evidence="4" key="1">
    <citation type="submission" date="2018-01" db="EMBL/GenBank/DDBJ databases">
        <authorList>
            <consortium name="Urmite Genomes"/>
        </authorList>
    </citation>
    <scope>NUCLEOTIDE SEQUENCE [LARGE SCALE GENOMIC DNA]</scope>
    <source>
        <strain evidence="4">AFP003</strain>
    </source>
</reference>
<dbReference type="PANTHER" id="PTHR23028:SF53">
    <property type="entry name" value="ACYL_TRANSF_3 DOMAIN-CONTAINING PROTEIN"/>
    <property type="match status" value="1"/>
</dbReference>
<evidence type="ECO:0000259" key="3">
    <source>
        <dbReference type="Pfam" id="PF01757"/>
    </source>
</evidence>
<feature type="transmembrane region" description="Helical" evidence="2">
    <location>
        <begin position="348"/>
        <end position="368"/>
    </location>
</feature>
<accession>A0A2K4Y5L4</accession>
<dbReference type="EMBL" id="FXEG02000002">
    <property type="protein sequence ID" value="SOX52076.1"/>
    <property type="molecule type" value="Genomic_DNA"/>
</dbReference>
<dbReference type="PANTHER" id="PTHR23028">
    <property type="entry name" value="ACETYLTRANSFERASE"/>
    <property type="match status" value="1"/>
</dbReference>
<dbReference type="GO" id="GO:0016747">
    <property type="term" value="F:acyltransferase activity, transferring groups other than amino-acyl groups"/>
    <property type="evidence" value="ECO:0007669"/>
    <property type="project" value="InterPro"/>
</dbReference>
<sequence length="415" mass="46319">VRSAEIKGEIKALTGLRIIAAVWVVLFHFRPMLSDISPDFRENLAPVLNSGAQGVDLFFILSGFVLTWNYLDRMGRSWSTRETLHFLWLRLARVWPVYLVTMHLAALLVILSMHVGHVPLPEANDLTAISYIRQVLLVQLWFEPFFDGTSWDGPAWSISAEWLAYLLFGVLALVVFRMKLATRARTLMWLAVAASLPPVVMLLASGHFYTPWSWLPRIVTQFAAGALACAAVRRLRLSDRGRHIAGYLSLLLLAAVVGVLYWFNAHPISGVVENDSGGVVDVLFVPLVITLAVGLGSLPRVLSTRVMVYGGQISFCLYMVHELVHTSWGWAVEQFELTPWESDSPWKWNVLGLFAIALALSSLLYHVVEEPARRWMRRMVDVRSAAQPTEAGEPAAARVRPIDGGLEPIAERTAS</sequence>
<feature type="transmembrane region" description="Helical" evidence="2">
    <location>
        <begin position="283"/>
        <end position="302"/>
    </location>
</feature>
<feature type="transmembrane region" description="Helical" evidence="2">
    <location>
        <begin position="309"/>
        <end position="328"/>
    </location>
</feature>
<dbReference type="InterPro" id="IPR002656">
    <property type="entry name" value="Acyl_transf_3_dom"/>
</dbReference>
<feature type="transmembrane region" description="Helical" evidence="2">
    <location>
        <begin position="244"/>
        <end position="263"/>
    </location>
</feature>
<evidence type="ECO:0000313" key="4">
    <source>
        <dbReference type="EMBL" id="SOX52076.1"/>
    </source>
</evidence>
<dbReference type="GO" id="GO:0016020">
    <property type="term" value="C:membrane"/>
    <property type="evidence" value="ECO:0007669"/>
    <property type="project" value="TreeGrafter"/>
</dbReference>
<evidence type="ECO:0000256" key="2">
    <source>
        <dbReference type="SAM" id="Phobius"/>
    </source>
</evidence>
<protein>
    <submittedName>
        <fullName evidence="4">Acyltransferase</fullName>
    </submittedName>
</protein>
<feature type="transmembrane region" description="Helical" evidence="2">
    <location>
        <begin position="155"/>
        <end position="176"/>
    </location>
</feature>
<feature type="transmembrane region" description="Helical" evidence="2">
    <location>
        <begin position="12"/>
        <end position="30"/>
    </location>
</feature>
<dbReference type="GO" id="GO:0009103">
    <property type="term" value="P:lipopolysaccharide biosynthetic process"/>
    <property type="evidence" value="ECO:0007669"/>
    <property type="project" value="TreeGrafter"/>
</dbReference>
<dbReference type="Pfam" id="PF01757">
    <property type="entry name" value="Acyl_transf_3"/>
    <property type="match status" value="1"/>
</dbReference>
<keyword evidence="5" id="KW-1185">Reference proteome</keyword>
<keyword evidence="4" id="KW-0012">Acyltransferase</keyword>
<dbReference type="Proteomes" id="UP000236318">
    <property type="component" value="Unassembled WGS sequence"/>
</dbReference>
<organism evidence="4 5">
    <name type="scientific">Mycobacterium ahvazicum</name>
    <dbReference type="NCBI Taxonomy" id="1964395"/>
    <lineage>
        <taxon>Bacteria</taxon>
        <taxon>Bacillati</taxon>
        <taxon>Actinomycetota</taxon>
        <taxon>Actinomycetes</taxon>
        <taxon>Mycobacteriales</taxon>
        <taxon>Mycobacteriaceae</taxon>
        <taxon>Mycobacterium</taxon>
        <taxon>Mycobacterium simiae complex</taxon>
    </lineage>
</organism>
<gene>
    <name evidence="4" type="ORF">MAAFP003_738</name>
</gene>
<feature type="transmembrane region" description="Helical" evidence="2">
    <location>
        <begin position="92"/>
        <end position="115"/>
    </location>
</feature>